<dbReference type="Proteomes" id="UP000032305">
    <property type="component" value="Unassembled WGS sequence"/>
</dbReference>
<gene>
    <name evidence="1" type="ORF">SP5_035_01150</name>
</gene>
<evidence type="ECO:0008006" key="3">
    <source>
        <dbReference type="Google" id="ProtNLM"/>
    </source>
</evidence>
<proteinExistence type="predicted"/>
<reference evidence="1 2" key="1">
    <citation type="submission" date="2014-11" db="EMBL/GenBank/DDBJ databases">
        <title>Whole genome shotgun sequence of Sphingomonas parapaucimobilis NBRC 15100.</title>
        <authorList>
            <person name="Katano-Makiyama Y."/>
            <person name="Hosoyama A."/>
            <person name="Hashimoto M."/>
            <person name="Hosoyama Y."/>
            <person name="Noguchi M."/>
            <person name="Numata M."/>
            <person name="Tsuchikane K."/>
            <person name="Hirakata S."/>
            <person name="Uohara A."/>
            <person name="Shimodaira J."/>
            <person name="Ohji S."/>
            <person name="Ichikawa N."/>
            <person name="Kimura A."/>
            <person name="Yamazoe A."/>
            <person name="Fujita N."/>
        </authorList>
    </citation>
    <scope>NUCLEOTIDE SEQUENCE [LARGE SCALE GENOMIC DNA]</scope>
    <source>
        <strain evidence="1 2">NBRC 15100</strain>
    </source>
</reference>
<dbReference type="InterPro" id="IPR045565">
    <property type="entry name" value="Phage_capsid_2"/>
</dbReference>
<dbReference type="eggNOG" id="ENOG5030889">
    <property type="taxonomic scope" value="Bacteria"/>
</dbReference>
<evidence type="ECO:0000313" key="2">
    <source>
        <dbReference type="Proteomes" id="UP000032305"/>
    </source>
</evidence>
<organism evidence="1 2">
    <name type="scientific">Sphingomonas parapaucimobilis NBRC 15100</name>
    <dbReference type="NCBI Taxonomy" id="1219049"/>
    <lineage>
        <taxon>Bacteria</taxon>
        <taxon>Pseudomonadati</taxon>
        <taxon>Pseudomonadota</taxon>
        <taxon>Alphaproteobacteria</taxon>
        <taxon>Sphingomonadales</taxon>
        <taxon>Sphingomonadaceae</taxon>
        <taxon>Sphingomonas</taxon>
    </lineage>
</organism>
<dbReference type="Pfam" id="PF19821">
    <property type="entry name" value="Phage_capsid_2"/>
    <property type="match status" value="1"/>
</dbReference>
<name>A0A0A1W5L9_9SPHN</name>
<dbReference type="OrthoDB" id="7548801at2"/>
<evidence type="ECO:0000313" key="1">
    <source>
        <dbReference type="EMBL" id="GAM00715.1"/>
    </source>
</evidence>
<comment type="caution">
    <text evidence="1">The sequence shown here is derived from an EMBL/GenBank/DDBJ whole genome shotgun (WGS) entry which is preliminary data.</text>
</comment>
<protein>
    <recommendedName>
        <fullName evidence="3">Phage major capsid protein</fullName>
    </recommendedName>
</protein>
<keyword evidence="2" id="KW-1185">Reference proteome</keyword>
<sequence>MALNQQSAILLPKAMRQTGSGDMYKLENIVGNGKVKKRTTRNSDVVYDDPTHDGVWCAMPGQDYDADLVDTLDKLASAIDLEGAYTKKHAGTIRRGQDGAFIGGFDGNGGFFGNMLMGKRGEVVVPFANANIVPANTGASGPTGMNIPKVIEARTCLVAGHVDPNQPFYFGVTADEVKDLFQQAQVTSSDYQEANSIRFSADGKSLLGIMGFEFVEIELNNPDLPWYDLTRDANGYQKNPFWSKDGMCAVWWQDVQTNLDIIPQKHRSVQVLTDQVVTATRTDNARCGFVLNS</sequence>
<dbReference type="EMBL" id="BBPI01000035">
    <property type="protein sequence ID" value="GAM00715.1"/>
    <property type="molecule type" value="Genomic_DNA"/>
</dbReference>
<dbReference type="AlphaFoldDB" id="A0A0A1W5L9"/>
<accession>A0A0A1W5L9</accession>